<organism evidence="9 10">
    <name type="scientific">Pontibacter virosus</name>
    <dbReference type="NCBI Taxonomy" id="1765052"/>
    <lineage>
        <taxon>Bacteria</taxon>
        <taxon>Pseudomonadati</taxon>
        <taxon>Bacteroidota</taxon>
        <taxon>Cytophagia</taxon>
        <taxon>Cytophagales</taxon>
        <taxon>Hymenobacteraceae</taxon>
        <taxon>Pontibacter</taxon>
    </lineage>
</organism>
<dbReference type="EC" id="2.6.1.13" evidence="3"/>
<dbReference type="Pfam" id="PF00202">
    <property type="entry name" value="Aminotran_3"/>
    <property type="match status" value="1"/>
</dbReference>
<evidence type="ECO:0000256" key="2">
    <source>
        <dbReference type="ARBA" id="ARBA00004998"/>
    </source>
</evidence>
<gene>
    <name evidence="9" type="ORF">C8E01_101553</name>
</gene>
<evidence type="ECO:0000256" key="6">
    <source>
        <dbReference type="ARBA" id="ARBA00022898"/>
    </source>
</evidence>
<keyword evidence="6 8" id="KW-0663">Pyridoxal phosphate</keyword>
<dbReference type="InterPro" id="IPR015424">
    <property type="entry name" value="PyrdxlP-dep_Trfase"/>
</dbReference>
<evidence type="ECO:0000256" key="7">
    <source>
        <dbReference type="ARBA" id="ARBA00030587"/>
    </source>
</evidence>
<sequence>MSTLSITSSQQAIETEEKYGAHNYHPLPVVLNKGEGVYLWDVEGKRYYDFLSAYSAVNQGHCHPHIINALIEQAQQLTLTSRAFYNDKLGIAEKYICELFGYDKALYMNSGAEAVETAIKLARKWGYLKKGIASHNAEIIVVERNFHGRTTGIISFSTDPDSTKGFGPYMPGFKVIPYNDLDALETALKDNPNVCGFLVEPIQGEAGVVVPQEGYLAKAHALCKEYNVLLMADEIQTGIARTGKLLASYYDDVKADILILGKALSGGVLPVSCVLADDDIMLCIQPGEHGSTFGGNPMAAAVAIAALEVIKEENLVENAYRLGEVFRDRMNQLMAKRPEVVTLVRGRGLLNAIVIKPAVDGRTAWDVCVELKENGLLAKPTHGDIIRFAPPLVMTEEQLHECCDIIERVIMNF</sequence>
<dbReference type="GO" id="GO:0010121">
    <property type="term" value="P:L-arginine catabolic process to proline via ornithine"/>
    <property type="evidence" value="ECO:0007669"/>
    <property type="project" value="TreeGrafter"/>
</dbReference>
<dbReference type="GO" id="GO:0042802">
    <property type="term" value="F:identical protein binding"/>
    <property type="evidence" value="ECO:0007669"/>
    <property type="project" value="TreeGrafter"/>
</dbReference>
<dbReference type="GO" id="GO:0055129">
    <property type="term" value="P:L-proline biosynthetic process"/>
    <property type="evidence" value="ECO:0007669"/>
    <property type="project" value="UniProtKB-UniPathway"/>
</dbReference>
<dbReference type="PROSITE" id="PS00600">
    <property type="entry name" value="AA_TRANSFER_CLASS_3"/>
    <property type="match status" value="1"/>
</dbReference>
<dbReference type="GO" id="GO:0030170">
    <property type="term" value="F:pyridoxal phosphate binding"/>
    <property type="evidence" value="ECO:0007669"/>
    <property type="project" value="InterPro"/>
</dbReference>
<protein>
    <recommendedName>
        <fullName evidence="3">ornithine aminotransferase</fullName>
        <ecNumber evidence="3">2.6.1.13</ecNumber>
    </recommendedName>
    <alternativeName>
        <fullName evidence="7">Ornithine--oxo-acid aminotransferase</fullName>
    </alternativeName>
</protein>
<reference evidence="9 10" key="1">
    <citation type="submission" date="2018-04" db="EMBL/GenBank/DDBJ databases">
        <title>Genomic Encyclopedia of Type Strains, Phase IV (KMG-IV): sequencing the most valuable type-strain genomes for metagenomic binning, comparative biology and taxonomic classification.</title>
        <authorList>
            <person name="Goeker M."/>
        </authorList>
    </citation>
    <scope>NUCLEOTIDE SEQUENCE [LARGE SCALE GENOMIC DNA]</scope>
    <source>
        <strain evidence="9 10">DSM 100231</strain>
    </source>
</reference>
<dbReference type="InterPro" id="IPR010164">
    <property type="entry name" value="Orn_aminotrans"/>
</dbReference>
<evidence type="ECO:0000313" key="9">
    <source>
        <dbReference type="EMBL" id="PVY44187.1"/>
    </source>
</evidence>
<dbReference type="PANTHER" id="PTHR11986:SF18">
    <property type="entry name" value="ORNITHINE AMINOTRANSFERASE, MITOCHONDRIAL"/>
    <property type="match status" value="1"/>
</dbReference>
<evidence type="ECO:0000256" key="5">
    <source>
        <dbReference type="ARBA" id="ARBA00022679"/>
    </source>
</evidence>
<evidence type="ECO:0000256" key="8">
    <source>
        <dbReference type="RuleBase" id="RU003560"/>
    </source>
</evidence>
<dbReference type="InterPro" id="IPR049704">
    <property type="entry name" value="Aminotrans_3_PPA_site"/>
</dbReference>
<dbReference type="FunFam" id="3.90.1150.10:FF:000152">
    <property type="entry name" value="Ornithine aminotransferase"/>
    <property type="match status" value="2"/>
</dbReference>
<dbReference type="GO" id="GO:0019544">
    <property type="term" value="P:L-arginine catabolic process to L-glutamate"/>
    <property type="evidence" value="ECO:0007669"/>
    <property type="project" value="TreeGrafter"/>
</dbReference>
<name>A0A2U1B6N4_9BACT</name>
<dbReference type="Proteomes" id="UP000245466">
    <property type="component" value="Unassembled WGS sequence"/>
</dbReference>
<dbReference type="FunFam" id="3.40.640.10:FF:000011">
    <property type="entry name" value="Ornithine aminotransferase"/>
    <property type="match status" value="1"/>
</dbReference>
<comment type="caution">
    <text evidence="9">The sequence shown here is derived from an EMBL/GenBank/DDBJ whole genome shotgun (WGS) entry which is preliminary data.</text>
</comment>
<dbReference type="Gene3D" id="3.40.640.10">
    <property type="entry name" value="Type I PLP-dependent aspartate aminotransferase-like (Major domain)"/>
    <property type="match status" value="1"/>
</dbReference>
<dbReference type="PIRSF" id="PIRSF000521">
    <property type="entry name" value="Transaminase_4ab_Lys_Orn"/>
    <property type="match status" value="1"/>
</dbReference>
<evidence type="ECO:0000256" key="1">
    <source>
        <dbReference type="ARBA" id="ARBA00001933"/>
    </source>
</evidence>
<accession>A0A2U1B6N4</accession>
<dbReference type="OrthoDB" id="9762089at2"/>
<dbReference type="CDD" id="cd00610">
    <property type="entry name" value="OAT_like"/>
    <property type="match status" value="1"/>
</dbReference>
<dbReference type="UniPathway" id="UPA00098">
    <property type="reaction ID" value="UER00358"/>
</dbReference>
<dbReference type="Gene3D" id="3.90.1150.10">
    <property type="entry name" value="Aspartate Aminotransferase, domain 1"/>
    <property type="match status" value="1"/>
</dbReference>
<keyword evidence="5" id="KW-0808">Transferase</keyword>
<dbReference type="GO" id="GO:0004587">
    <property type="term" value="F:ornithine aminotransferase activity"/>
    <property type="evidence" value="ECO:0007669"/>
    <property type="project" value="UniProtKB-EC"/>
</dbReference>
<dbReference type="EMBL" id="QEKI01000001">
    <property type="protein sequence ID" value="PVY44187.1"/>
    <property type="molecule type" value="Genomic_DNA"/>
</dbReference>
<dbReference type="InterPro" id="IPR015422">
    <property type="entry name" value="PyrdxlP-dep_Trfase_small"/>
</dbReference>
<dbReference type="PANTHER" id="PTHR11986">
    <property type="entry name" value="AMINOTRANSFERASE CLASS III"/>
    <property type="match status" value="1"/>
</dbReference>
<keyword evidence="4" id="KW-0032">Aminotransferase</keyword>
<dbReference type="SUPFAM" id="SSF53383">
    <property type="entry name" value="PLP-dependent transferases"/>
    <property type="match status" value="1"/>
</dbReference>
<comment type="pathway">
    <text evidence="2">Amino-acid biosynthesis; L-proline biosynthesis; L-glutamate 5-semialdehyde from L-ornithine: step 1/1.</text>
</comment>
<dbReference type="InterPro" id="IPR005814">
    <property type="entry name" value="Aminotrans_3"/>
</dbReference>
<dbReference type="NCBIfam" id="TIGR01885">
    <property type="entry name" value="Orn_aminotrans"/>
    <property type="match status" value="1"/>
</dbReference>
<comment type="cofactor">
    <cofactor evidence="1">
        <name>pyridoxal 5'-phosphate</name>
        <dbReference type="ChEBI" id="CHEBI:597326"/>
    </cofactor>
</comment>
<evidence type="ECO:0000256" key="4">
    <source>
        <dbReference type="ARBA" id="ARBA00022576"/>
    </source>
</evidence>
<dbReference type="InterPro" id="IPR050103">
    <property type="entry name" value="Class-III_PLP-dep_AT"/>
</dbReference>
<dbReference type="GO" id="GO:0005737">
    <property type="term" value="C:cytoplasm"/>
    <property type="evidence" value="ECO:0007669"/>
    <property type="project" value="TreeGrafter"/>
</dbReference>
<proteinExistence type="inferred from homology"/>
<keyword evidence="10" id="KW-1185">Reference proteome</keyword>
<comment type="similarity">
    <text evidence="8">Belongs to the class-III pyridoxal-phosphate-dependent aminotransferase family.</text>
</comment>
<evidence type="ECO:0000256" key="3">
    <source>
        <dbReference type="ARBA" id="ARBA00012924"/>
    </source>
</evidence>
<evidence type="ECO:0000313" key="10">
    <source>
        <dbReference type="Proteomes" id="UP000245466"/>
    </source>
</evidence>
<dbReference type="InterPro" id="IPR015421">
    <property type="entry name" value="PyrdxlP-dep_Trfase_major"/>
</dbReference>
<dbReference type="AlphaFoldDB" id="A0A2U1B6N4"/>
<dbReference type="RefSeq" id="WP_116541794.1">
    <property type="nucleotide sequence ID" value="NZ_QEKI01000001.1"/>
</dbReference>